<geneLocation type="plasmid" evidence="1 2">
    <name>p_unnamed1</name>
</geneLocation>
<keyword evidence="1" id="KW-0614">Plasmid</keyword>
<organism evidence="1 2">
    <name type="scientific">Phyllobacterium zundukense</name>
    <dbReference type="NCBI Taxonomy" id="1867719"/>
    <lineage>
        <taxon>Bacteria</taxon>
        <taxon>Pseudomonadati</taxon>
        <taxon>Pseudomonadota</taxon>
        <taxon>Alphaproteobacteria</taxon>
        <taxon>Hyphomicrobiales</taxon>
        <taxon>Phyllobacteriaceae</taxon>
        <taxon>Phyllobacterium</taxon>
    </lineage>
</organism>
<gene>
    <name evidence="1" type="ORF">N8E88_11595</name>
</gene>
<protein>
    <submittedName>
        <fullName evidence="1">Cytochrome c</fullName>
    </submittedName>
</protein>
<sequence length="175" mass="18536">MFQIPVRFAFLTASGLGLLSFAAMADDAQITRGEYLATISGCNDCHTPGYFLGKPDLSRFLGGSDVGFEIPGVGVVVGPNITPDKETGVGGWSPEQIVTALQTGQRPDGRLLAPIMPWHAFAHLTKDDAMAIAAFLQSVKPVKNKIPDPVKPGEKVSTFMFRILPPGETAAAAPK</sequence>
<evidence type="ECO:0000313" key="2">
    <source>
        <dbReference type="Proteomes" id="UP001061991"/>
    </source>
</evidence>
<reference evidence="1" key="1">
    <citation type="submission" date="2022-09" db="EMBL/GenBank/DDBJ databases">
        <title>Interaction between co-microsymbionts with complementary sets of symbiotic genes in legume-rhizobium systems.</title>
        <authorList>
            <person name="Safronova V."/>
            <person name="Sazanova A."/>
            <person name="Afonin A."/>
            <person name="Chirak E."/>
        </authorList>
    </citation>
    <scope>NUCLEOTIDE SEQUENCE</scope>
    <source>
        <strain evidence="1">A18/3m</strain>
    </source>
</reference>
<dbReference type="EMBL" id="CP104972">
    <property type="protein sequence ID" value="UXN58629.1"/>
    <property type="molecule type" value="Genomic_DNA"/>
</dbReference>
<evidence type="ECO:0000313" key="1">
    <source>
        <dbReference type="EMBL" id="UXN58629.1"/>
    </source>
</evidence>
<proteinExistence type="predicted"/>
<keyword evidence="2" id="KW-1185">Reference proteome</keyword>
<dbReference type="Proteomes" id="UP001061991">
    <property type="component" value="Plasmid p_unnamed1"/>
</dbReference>
<accession>A0ACD4CYI7</accession>
<name>A0ACD4CYI7_9HYPH</name>